<keyword evidence="4" id="KW-0560">Oxidoreductase</keyword>
<dbReference type="PANTHER" id="PTHR10961:SF7">
    <property type="entry name" value="FAD DEPENDENT OXIDOREDUCTASE DOMAIN-CONTAINING PROTEIN"/>
    <property type="match status" value="1"/>
</dbReference>
<dbReference type="GO" id="GO:0008115">
    <property type="term" value="F:sarcosine oxidase activity"/>
    <property type="evidence" value="ECO:0007669"/>
    <property type="project" value="TreeGrafter"/>
</dbReference>
<dbReference type="PANTHER" id="PTHR10961">
    <property type="entry name" value="PEROXISOMAL SARCOSINE OXIDASE"/>
    <property type="match status" value="1"/>
</dbReference>
<protein>
    <submittedName>
        <fullName evidence="6">N-methyl-L-tryptophan oxidase</fullName>
    </submittedName>
</protein>
<dbReference type="Gene3D" id="3.30.9.10">
    <property type="entry name" value="D-Amino Acid Oxidase, subunit A, domain 2"/>
    <property type="match status" value="1"/>
</dbReference>
<dbReference type="PROSITE" id="PS51257">
    <property type="entry name" value="PROKAR_LIPOPROTEIN"/>
    <property type="match status" value="1"/>
</dbReference>
<evidence type="ECO:0000256" key="4">
    <source>
        <dbReference type="ARBA" id="ARBA00023002"/>
    </source>
</evidence>
<dbReference type="InterPro" id="IPR045170">
    <property type="entry name" value="MTOX"/>
</dbReference>
<keyword evidence="7" id="KW-1185">Reference proteome</keyword>
<evidence type="ECO:0000313" key="6">
    <source>
        <dbReference type="EMBL" id="PSJ65167.1"/>
    </source>
</evidence>
<reference evidence="6 7" key="1">
    <citation type="submission" date="2018-03" db="EMBL/GenBank/DDBJ databases">
        <title>The draft genome of Mesorhizobium sp. 6GN-30.</title>
        <authorList>
            <person name="Liu L."/>
            <person name="Li L."/>
            <person name="Wang T."/>
            <person name="Zhang X."/>
            <person name="Liang L."/>
        </authorList>
    </citation>
    <scope>NUCLEOTIDE SEQUENCE [LARGE SCALE GENOMIC DNA]</scope>
    <source>
        <strain evidence="6 7">6GN30</strain>
    </source>
</reference>
<dbReference type="AlphaFoldDB" id="A0A2P7SRV2"/>
<gene>
    <name evidence="6" type="ORF">C7I84_02130</name>
</gene>
<keyword evidence="2" id="KW-0285">Flavoprotein</keyword>
<feature type="domain" description="FAD dependent oxidoreductase" evidence="5">
    <location>
        <begin position="8"/>
        <end position="356"/>
    </location>
</feature>
<dbReference type="GO" id="GO:0050660">
    <property type="term" value="F:flavin adenine dinucleotide binding"/>
    <property type="evidence" value="ECO:0007669"/>
    <property type="project" value="InterPro"/>
</dbReference>
<evidence type="ECO:0000259" key="5">
    <source>
        <dbReference type="Pfam" id="PF01266"/>
    </source>
</evidence>
<organism evidence="6 7">
    <name type="scientific">Kumtagia ephedrae</name>
    <dbReference type="NCBI Taxonomy" id="2116701"/>
    <lineage>
        <taxon>Bacteria</taxon>
        <taxon>Pseudomonadati</taxon>
        <taxon>Pseudomonadota</taxon>
        <taxon>Alphaproteobacteria</taxon>
        <taxon>Hyphomicrobiales</taxon>
        <taxon>Phyllobacteriaceae</taxon>
        <taxon>Kumtagia</taxon>
    </lineage>
</organism>
<proteinExistence type="predicted"/>
<dbReference type="SUPFAM" id="SSF51905">
    <property type="entry name" value="FAD/NAD(P)-binding domain"/>
    <property type="match status" value="1"/>
</dbReference>
<keyword evidence="3" id="KW-0274">FAD</keyword>
<evidence type="ECO:0000256" key="1">
    <source>
        <dbReference type="ARBA" id="ARBA00001974"/>
    </source>
</evidence>
<evidence type="ECO:0000256" key="3">
    <source>
        <dbReference type="ARBA" id="ARBA00022827"/>
    </source>
</evidence>
<accession>A0A2P7SRV2</accession>
<evidence type="ECO:0000256" key="2">
    <source>
        <dbReference type="ARBA" id="ARBA00022630"/>
    </source>
</evidence>
<dbReference type="InterPro" id="IPR036188">
    <property type="entry name" value="FAD/NAD-bd_sf"/>
</dbReference>
<name>A0A2P7SRV2_9HYPH</name>
<dbReference type="Proteomes" id="UP000241229">
    <property type="component" value="Unassembled WGS sequence"/>
</dbReference>
<dbReference type="RefSeq" id="WP_106770507.1">
    <property type="nucleotide sequence ID" value="NZ_PXYK01000002.1"/>
</dbReference>
<dbReference type="Pfam" id="PF01266">
    <property type="entry name" value="DAO"/>
    <property type="match status" value="1"/>
</dbReference>
<dbReference type="SUPFAM" id="SSF54373">
    <property type="entry name" value="FAD-linked reductases, C-terminal domain"/>
    <property type="match status" value="1"/>
</dbReference>
<sequence length="387" mass="42825">MKDSYTHVVLGLGGLGSAACYWLSRRAGTDVLGIEQFELGHGRGESQDHSRIIRKTYHTVPYVRFAEQAYEAWGTVEEDSGEQLVLKTGELNFWPPKTTLDEAAYNESMAACGVPYDILDAAELRRRFPQFRFDGDIHAVYQPDGGLVGAIKANEAHRRLALRNGATLLDNMPVKQIRPVNGGYEISAGGRIFSAEKIVVAGGPWTNRLLAHFGLELPLKVTHEQVTYVDSPHLQEFSPDRFPVWIWMIHDNYYGFPVYGAAGVKIAKDRFSPTDTDSRGFDPDAGNERDVLRFLEDHIPRAAGPVLYTKTCLLTHTPDADFVLDRIPGHPNCVCAVGATHAFKFASVIGRTLSELLIDGQTPADISAFRFDRAALSLPGVWNLPES</sequence>
<comment type="caution">
    <text evidence="6">The sequence shown here is derived from an EMBL/GenBank/DDBJ whole genome shotgun (WGS) entry which is preliminary data.</text>
</comment>
<comment type="cofactor">
    <cofactor evidence="1">
        <name>FAD</name>
        <dbReference type="ChEBI" id="CHEBI:57692"/>
    </cofactor>
</comment>
<dbReference type="EMBL" id="PXYK01000002">
    <property type="protein sequence ID" value="PSJ65167.1"/>
    <property type="molecule type" value="Genomic_DNA"/>
</dbReference>
<dbReference type="NCBIfam" id="NF008425">
    <property type="entry name" value="PRK11259.1"/>
    <property type="match status" value="1"/>
</dbReference>
<dbReference type="InterPro" id="IPR006076">
    <property type="entry name" value="FAD-dep_OxRdtase"/>
</dbReference>
<dbReference type="Gene3D" id="3.50.50.60">
    <property type="entry name" value="FAD/NAD(P)-binding domain"/>
    <property type="match status" value="1"/>
</dbReference>
<evidence type="ECO:0000313" key="7">
    <source>
        <dbReference type="Proteomes" id="UP000241229"/>
    </source>
</evidence>
<dbReference type="OrthoDB" id="9806257at2"/>